<dbReference type="PANTHER" id="PTHR22692">
    <property type="entry name" value="MYOSIN VII, XV"/>
    <property type="match status" value="1"/>
</dbReference>
<sequence>MPMQGALPGMPPLPGVAGVGWAAGSEQDLLVQQQQALINQQAIILNRPIGALDTISKSRTPIGSYLPTSAPQISEIQSDIFYYIGHSFFFELYKDVVQSSVNNTERRDPRKSFVKKPDPHDEAMEILKDQMANPPAQTPKKPAPPKEPSPSLGSSEEQYTYTNVPWKLYLRKEVFYPKETFSHPVSVELLFRQILHDTFSEACLRITQEERLKMKAFFAEEQVDQTGGTQDQEVKKKTITMAKDSWDIYFSRLFPASGSVGTGVQVFYADILFVSIPSNNMLEFNLTNEKLILFSAKDSEYVVGVRNFITEDRSLLSFHK</sequence>
<feature type="non-terminal residue" evidence="3">
    <location>
        <position position="320"/>
    </location>
</feature>
<evidence type="ECO:0000256" key="1">
    <source>
        <dbReference type="SAM" id="MobiDB-lite"/>
    </source>
</evidence>
<proteinExistence type="predicted"/>
<dbReference type="OrthoDB" id="8182952at2759"/>
<name>A0A9Q0EB30_9TELE</name>
<dbReference type="InterPro" id="IPR051567">
    <property type="entry name" value="Unconventional_Myosin_ATPase"/>
</dbReference>
<dbReference type="InterPro" id="IPR059004">
    <property type="entry name" value="MYO15"/>
</dbReference>
<dbReference type="AlphaFoldDB" id="A0A9Q0EB30"/>
<evidence type="ECO:0000259" key="2">
    <source>
        <dbReference type="Pfam" id="PF26570"/>
    </source>
</evidence>
<keyword evidence="4" id="KW-1185">Reference proteome</keyword>
<protein>
    <recommendedName>
        <fullName evidence="2">Unconventional myosin-XV-like domain-containing protein</fullName>
    </recommendedName>
</protein>
<dbReference type="Pfam" id="PF26570">
    <property type="entry name" value="MYO15"/>
    <property type="match status" value="1"/>
</dbReference>
<organism evidence="3 4">
    <name type="scientific">Muraenolepis orangiensis</name>
    <name type="common">Patagonian moray cod</name>
    <dbReference type="NCBI Taxonomy" id="630683"/>
    <lineage>
        <taxon>Eukaryota</taxon>
        <taxon>Metazoa</taxon>
        <taxon>Chordata</taxon>
        <taxon>Craniata</taxon>
        <taxon>Vertebrata</taxon>
        <taxon>Euteleostomi</taxon>
        <taxon>Actinopterygii</taxon>
        <taxon>Neopterygii</taxon>
        <taxon>Teleostei</taxon>
        <taxon>Neoteleostei</taxon>
        <taxon>Acanthomorphata</taxon>
        <taxon>Zeiogadaria</taxon>
        <taxon>Gadariae</taxon>
        <taxon>Gadiformes</taxon>
        <taxon>Muraenolepidoidei</taxon>
        <taxon>Muraenolepididae</taxon>
        <taxon>Muraenolepis</taxon>
    </lineage>
</organism>
<gene>
    <name evidence="3" type="ORF">NHX12_032205</name>
</gene>
<evidence type="ECO:0000313" key="3">
    <source>
        <dbReference type="EMBL" id="KAJ3601232.1"/>
    </source>
</evidence>
<dbReference type="EMBL" id="JANIIK010000047">
    <property type="protein sequence ID" value="KAJ3601232.1"/>
    <property type="molecule type" value="Genomic_DNA"/>
</dbReference>
<feature type="domain" description="Unconventional myosin-XV-like" evidence="2">
    <location>
        <begin position="173"/>
        <end position="250"/>
    </location>
</feature>
<comment type="caution">
    <text evidence="3">The sequence shown here is derived from an EMBL/GenBank/DDBJ whole genome shotgun (WGS) entry which is preliminary data.</text>
</comment>
<dbReference type="Proteomes" id="UP001148018">
    <property type="component" value="Unassembled WGS sequence"/>
</dbReference>
<reference evidence="3" key="1">
    <citation type="submission" date="2022-07" db="EMBL/GenBank/DDBJ databases">
        <title>Chromosome-level genome of Muraenolepis orangiensis.</title>
        <authorList>
            <person name="Kim J."/>
        </authorList>
    </citation>
    <scope>NUCLEOTIDE SEQUENCE</scope>
    <source>
        <strain evidence="3">KU_S4_2022</strain>
        <tissue evidence="3">Muscle</tissue>
    </source>
</reference>
<evidence type="ECO:0000313" key="4">
    <source>
        <dbReference type="Proteomes" id="UP001148018"/>
    </source>
</evidence>
<dbReference type="PANTHER" id="PTHR22692:SF21">
    <property type="entry name" value="MYOSIN XVA"/>
    <property type="match status" value="1"/>
</dbReference>
<accession>A0A9Q0EB30</accession>
<feature type="region of interest" description="Disordered" evidence="1">
    <location>
        <begin position="132"/>
        <end position="157"/>
    </location>
</feature>